<dbReference type="InterPro" id="IPR013106">
    <property type="entry name" value="Ig_V-set"/>
</dbReference>
<keyword evidence="3" id="KW-1280">Immunoglobulin</keyword>
<evidence type="ECO:0000313" key="7">
    <source>
        <dbReference type="Proteomes" id="UP001356427"/>
    </source>
</evidence>
<evidence type="ECO:0000256" key="3">
    <source>
        <dbReference type="ARBA" id="ARBA00043265"/>
    </source>
</evidence>
<keyword evidence="2" id="KW-1064">Adaptive immunity</keyword>
<feature type="signal peptide" evidence="4">
    <location>
        <begin position="1"/>
        <end position="19"/>
    </location>
</feature>
<evidence type="ECO:0000256" key="2">
    <source>
        <dbReference type="ARBA" id="ARBA00023130"/>
    </source>
</evidence>
<protein>
    <recommendedName>
        <fullName evidence="5">Immunoglobulin V-set domain-containing protein</fullName>
    </recommendedName>
</protein>
<dbReference type="Proteomes" id="UP001356427">
    <property type="component" value="Unassembled WGS sequence"/>
</dbReference>
<evidence type="ECO:0000259" key="5">
    <source>
        <dbReference type="SMART" id="SM00406"/>
    </source>
</evidence>
<sequence length="147" mass="15989">MTGKLHLLLVLLGLCRVYGQSLEAIPSSPVLKKPAEPLSLSCLNSQTMVSIPSSPLQNKPGETLNHSCRGTGHTFTTYGTNWIHQPTGKPLEWMGWINTNTGGAGYAKTLEGQIELTKDSSVSMTHVKLSGLKAEDSAVYYWACWVQ</sequence>
<evidence type="ECO:0000256" key="4">
    <source>
        <dbReference type="SAM" id="SignalP"/>
    </source>
</evidence>
<dbReference type="AlphaFoldDB" id="A0AAN8LM81"/>
<feature type="domain" description="Immunoglobulin V-set" evidence="5">
    <location>
        <begin position="63"/>
        <end position="144"/>
    </location>
</feature>
<dbReference type="InterPro" id="IPR013783">
    <property type="entry name" value="Ig-like_fold"/>
</dbReference>
<dbReference type="SUPFAM" id="SSF48726">
    <property type="entry name" value="Immunoglobulin"/>
    <property type="match status" value="1"/>
</dbReference>
<dbReference type="GO" id="GO:0005576">
    <property type="term" value="C:extracellular region"/>
    <property type="evidence" value="ECO:0007669"/>
    <property type="project" value="UniProtKB-ARBA"/>
</dbReference>
<feature type="chain" id="PRO_5042987190" description="Immunoglobulin V-set domain-containing protein" evidence="4">
    <location>
        <begin position="20"/>
        <end position="147"/>
    </location>
</feature>
<dbReference type="EMBL" id="JAGTTL010000015">
    <property type="protein sequence ID" value="KAK6312129.1"/>
    <property type="molecule type" value="Genomic_DNA"/>
</dbReference>
<reference evidence="6 7" key="1">
    <citation type="submission" date="2021-04" db="EMBL/GenBank/DDBJ databases">
        <authorList>
            <person name="De Guttry C."/>
            <person name="Zahm M."/>
            <person name="Klopp C."/>
            <person name="Cabau C."/>
            <person name="Louis A."/>
            <person name="Berthelot C."/>
            <person name="Parey E."/>
            <person name="Roest Crollius H."/>
            <person name="Montfort J."/>
            <person name="Robinson-Rechavi M."/>
            <person name="Bucao C."/>
            <person name="Bouchez O."/>
            <person name="Gislard M."/>
            <person name="Lluch J."/>
            <person name="Milhes M."/>
            <person name="Lampietro C."/>
            <person name="Lopez Roques C."/>
            <person name="Donnadieu C."/>
            <person name="Braasch I."/>
            <person name="Desvignes T."/>
            <person name="Postlethwait J."/>
            <person name="Bobe J."/>
            <person name="Wedekind C."/>
            <person name="Guiguen Y."/>
        </authorList>
    </citation>
    <scope>NUCLEOTIDE SEQUENCE [LARGE SCALE GENOMIC DNA]</scope>
    <source>
        <strain evidence="6">Cs_M1</strain>
        <tissue evidence="6">Blood</tissue>
    </source>
</reference>
<dbReference type="InterPro" id="IPR036179">
    <property type="entry name" value="Ig-like_dom_sf"/>
</dbReference>
<dbReference type="GO" id="GO:0019814">
    <property type="term" value="C:immunoglobulin complex"/>
    <property type="evidence" value="ECO:0007669"/>
    <property type="project" value="UniProtKB-KW"/>
</dbReference>
<organism evidence="6 7">
    <name type="scientific">Coregonus suidteri</name>
    <dbReference type="NCBI Taxonomy" id="861788"/>
    <lineage>
        <taxon>Eukaryota</taxon>
        <taxon>Metazoa</taxon>
        <taxon>Chordata</taxon>
        <taxon>Craniata</taxon>
        <taxon>Vertebrata</taxon>
        <taxon>Euteleostomi</taxon>
        <taxon>Actinopterygii</taxon>
        <taxon>Neopterygii</taxon>
        <taxon>Teleostei</taxon>
        <taxon>Protacanthopterygii</taxon>
        <taxon>Salmoniformes</taxon>
        <taxon>Salmonidae</taxon>
        <taxon>Coregoninae</taxon>
        <taxon>Coregonus</taxon>
    </lineage>
</organism>
<dbReference type="GO" id="GO:0002250">
    <property type="term" value="P:adaptive immune response"/>
    <property type="evidence" value="ECO:0007669"/>
    <property type="project" value="UniProtKB-KW"/>
</dbReference>
<gene>
    <name evidence="6" type="ORF">J4Q44_G00177930</name>
</gene>
<keyword evidence="4" id="KW-0732">Signal</keyword>
<proteinExistence type="predicted"/>
<dbReference type="SMART" id="SM00406">
    <property type="entry name" value="IGv"/>
    <property type="match status" value="1"/>
</dbReference>
<evidence type="ECO:0000313" key="6">
    <source>
        <dbReference type="EMBL" id="KAK6312129.1"/>
    </source>
</evidence>
<keyword evidence="7" id="KW-1185">Reference proteome</keyword>
<comment type="caution">
    <text evidence="6">The sequence shown here is derived from an EMBL/GenBank/DDBJ whole genome shotgun (WGS) entry which is preliminary data.</text>
</comment>
<keyword evidence="1" id="KW-0391">Immunity</keyword>
<name>A0AAN8LM81_9TELE</name>
<dbReference type="InterPro" id="IPR050199">
    <property type="entry name" value="IgHV"/>
</dbReference>
<dbReference type="Gene3D" id="2.60.40.10">
    <property type="entry name" value="Immunoglobulins"/>
    <property type="match status" value="1"/>
</dbReference>
<accession>A0AAN8LM81</accession>
<evidence type="ECO:0000256" key="1">
    <source>
        <dbReference type="ARBA" id="ARBA00022859"/>
    </source>
</evidence>
<dbReference type="PANTHER" id="PTHR23266">
    <property type="entry name" value="IMMUNOGLOBULIN HEAVY CHAIN"/>
    <property type="match status" value="1"/>
</dbReference>